<organism evidence="3 4">
    <name type="scientific">Embleya scabrispora</name>
    <dbReference type="NCBI Taxonomy" id="159449"/>
    <lineage>
        <taxon>Bacteria</taxon>
        <taxon>Bacillati</taxon>
        <taxon>Actinomycetota</taxon>
        <taxon>Actinomycetes</taxon>
        <taxon>Kitasatosporales</taxon>
        <taxon>Streptomycetaceae</taxon>
        <taxon>Embleya</taxon>
    </lineage>
</organism>
<dbReference type="SUPFAM" id="SSF53335">
    <property type="entry name" value="S-adenosyl-L-methionine-dependent methyltransferases"/>
    <property type="match status" value="1"/>
</dbReference>
<dbReference type="Pfam" id="PF08241">
    <property type="entry name" value="Methyltransf_11"/>
    <property type="match status" value="1"/>
</dbReference>
<proteinExistence type="predicted"/>
<feature type="domain" description="Methyltransferase type 11" evidence="2">
    <location>
        <begin position="14"/>
        <end position="59"/>
    </location>
</feature>
<dbReference type="Proteomes" id="UP000190037">
    <property type="component" value="Unassembled WGS sequence"/>
</dbReference>
<keyword evidence="4" id="KW-1185">Reference proteome</keyword>
<feature type="region of interest" description="Disordered" evidence="1">
    <location>
        <begin position="117"/>
        <end position="190"/>
    </location>
</feature>
<gene>
    <name evidence="3" type="ORF">B4N89_03525</name>
</gene>
<feature type="compositionally biased region" description="Gly residues" evidence="1">
    <location>
        <begin position="143"/>
        <end position="161"/>
    </location>
</feature>
<accession>A0A1T3NTC5</accession>
<evidence type="ECO:0000313" key="4">
    <source>
        <dbReference type="Proteomes" id="UP000190037"/>
    </source>
</evidence>
<dbReference type="EMBL" id="MWQN01000001">
    <property type="protein sequence ID" value="OPC80143.1"/>
    <property type="molecule type" value="Genomic_DNA"/>
</dbReference>
<protein>
    <recommendedName>
        <fullName evidence="2">Methyltransferase type 11 domain-containing protein</fullName>
    </recommendedName>
</protein>
<evidence type="ECO:0000259" key="2">
    <source>
        <dbReference type="Pfam" id="PF08241"/>
    </source>
</evidence>
<dbReference type="STRING" id="159449.B4N89_03525"/>
<dbReference type="Gene3D" id="3.40.50.150">
    <property type="entry name" value="Vaccinia Virus protein VP39"/>
    <property type="match status" value="1"/>
</dbReference>
<dbReference type="CDD" id="cd02440">
    <property type="entry name" value="AdoMet_MTases"/>
    <property type="match status" value="1"/>
</dbReference>
<evidence type="ECO:0000256" key="1">
    <source>
        <dbReference type="SAM" id="MobiDB-lite"/>
    </source>
</evidence>
<reference evidence="3 4" key="1">
    <citation type="submission" date="2017-03" db="EMBL/GenBank/DDBJ databases">
        <title>Draft genome sequence of Streptomyces scabrisporus NF3, endophyte isolated from Amphipterygium adstringens.</title>
        <authorList>
            <person name="Vazquez M."/>
            <person name="Ceapa C.D."/>
            <person name="Rodriguez Luna D."/>
            <person name="Sanchez Esquivel S."/>
        </authorList>
    </citation>
    <scope>NUCLEOTIDE SEQUENCE [LARGE SCALE GENOMIC DNA]</scope>
    <source>
        <strain evidence="3 4">NF3</strain>
    </source>
</reference>
<dbReference type="AlphaFoldDB" id="A0A1T3NTC5"/>
<dbReference type="GO" id="GO:0008757">
    <property type="term" value="F:S-adenosylmethionine-dependent methyltransferase activity"/>
    <property type="evidence" value="ECO:0007669"/>
    <property type="project" value="InterPro"/>
</dbReference>
<evidence type="ECO:0000313" key="3">
    <source>
        <dbReference type="EMBL" id="OPC80143.1"/>
    </source>
</evidence>
<name>A0A1T3NTC5_9ACTN</name>
<dbReference type="InterPro" id="IPR029063">
    <property type="entry name" value="SAM-dependent_MTases_sf"/>
</dbReference>
<sequence>MRETFARMVEGVPVGTAESIPLPEGTVDVVTVTRACHRFEPEPEPALREIARVLRPAGVPALPWNARDQGNALVDRLYEVAECPFGGLRDDRPAVARSPWFERAERTLFRRRESWPMTRAWSGSPRSATRVRWGDRPAAGRNAGEGAGVRRGVRAAGGTGPGHRHPPRPGAGVGAPRPTGCGRRATTTPG</sequence>
<dbReference type="InterPro" id="IPR013216">
    <property type="entry name" value="Methyltransf_11"/>
</dbReference>
<comment type="caution">
    <text evidence="3">The sequence shown here is derived from an EMBL/GenBank/DDBJ whole genome shotgun (WGS) entry which is preliminary data.</text>
</comment>